<gene>
    <name evidence="2" type="ORF">J2W55_005156</name>
</gene>
<evidence type="ECO:0000313" key="3">
    <source>
        <dbReference type="Proteomes" id="UP001247620"/>
    </source>
</evidence>
<keyword evidence="1" id="KW-1133">Transmembrane helix</keyword>
<name>A0ABU1TIQ2_9SPHI</name>
<comment type="caution">
    <text evidence="2">The sequence shown here is derived from an EMBL/GenBank/DDBJ whole genome shotgun (WGS) entry which is preliminary data.</text>
</comment>
<organism evidence="2 3">
    <name type="scientific">Mucilaginibacter pocheonensis</name>
    <dbReference type="NCBI Taxonomy" id="398050"/>
    <lineage>
        <taxon>Bacteria</taxon>
        <taxon>Pseudomonadati</taxon>
        <taxon>Bacteroidota</taxon>
        <taxon>Sphingobacteriia</taxon>
        <taxon>Sphingobacteriales</taxon>
        <taxon>Sphingobacteriaceae</taxon>
        <taxon>Mucilaginibacter</taxon>
    </lineage>
</organism>
<protein>
    <submittedName>
        <fullName evidence="2">Uncharacterized protein</fullName>
    </submittedName>
</protein>
<reference evidence="2 3" key="1">
    <citation type="submission" date="2023-07" db="EMBL/GenBank/DDBJ databases">
        <title>Sorghum-associated microbial communities from plants grown in Nebraska, USA.</title>
        <authorList>
            <person name="Schachtman D."/>
        </authorList>
    </citation>
    <scope>NUCLEOTIDE SEQUENCE [LARGE SCALE GENOMIC DNA]</scope>
    <source>
        <strain evidence="2 3">3262</strain>
    </source>
</reference>
<dbReference type="EMBL" id="JAVDUU010000005">
    <property type="protein sequence ID" value="MDR6945288.1"/>
    <property type="molecule type" value="Genomic_DNA"/>
</dbReference>
<sequence length="71" mass="8284">MYKAQFTASIHTENWIKLTLFSKEDDHSLTPLCTPMNYGTFVFVKIQLNSLIYGTMKAIMKIIIFLYFLKA</sequence>
<accession>A0ABU1TIQ2</accession>
<proteinExistence type="predicted"/>
<evidence type="ECO:0000313" key="2">
    <source>
        <dbReference type="EMBL" id="MDR6945288.1"/>
    </source>
</evidence>
<keyword evidence="3" id="KW-1185">Reference proteome</keyword>
<keyword evidence="1" id="KW-0472">Membrane</keyword>
<dbReference type="Proteomes" id="UP001247620">
    <property type="component" value="Unassembled WGS sequence"/>
</dbReference>
<keyword evidence="1" id="KW-0812">Transmembrane</keyword>
<evidence type="ECO:0000256" key="1">
    <source>
        <dbReference type="SAM" id="Phobius"/>
    </source>
</evidence>
<feature type="transmembrane region" description="Helical" evidence="1">
    <location>
        <begin position="51"/>
        <end position="69"/>
    </location>
</feature>